<proteinExistence type="predicted"/>
<organism evidence="1 2">
    <name type="scientific">Allosphingosinicella indica</name>
    <dbReference type="NCBI Taxonomy" id="941907"/>
    <lineage>
        <taxon>Bacteria</taxon>
        <taxon>Pseudomonadati</taxon>
        <taxon>Pseudomonadota</taxon>
        <taxon>Alphaproteobacteria</taxon>
        <taxon>Sphingomonadales</taxon>
        <taxon>Sphingomonadaceae</taxon>
        <taxon>Allosphingosinicella</taxon>
    </lineage>
</organism>
<protein>
    <submittedName>
        <fullName evidence="1">Uncharacterized protein</fullName>
    </submittedName>
</protein>
<evidence type="ECO:0000313" key="2">
    <source>
        <dbReference type="Proteomes" id="UP000192934"/>
    </source>
</evidence>
<dbReference type="EMBL" id="LT840185">
    <property type="protein sequence ID" value="SMF70632.1"/>
    <property type="molecule type" value="Genomic_DNA"/>
</dbReference>
<dbReference type="STRING" id="941907.SAMN06295910_1915"/>
<dbReference type="AlphaFoldDB" id="A0A1X7GJ51"/>
<evidence type="ECO:0000313" key="1">
    <source>
        <dbReference type="EMBL" id="SMF70632.1"/>
    </source>
</evidence>
<keyword evidence="2" id="KW-1185">Reference proteome</keyword>
<name>A0A1X7GJ51_9SPHN</name>
<accession>A0A1X7GJ51</accession>
<dbReference type="Proteomes" id="UP000192934">
    <property type="component" value="Chromosome I"/>
</dbReference>
<gene>
    <name evidence="1" type="ORF">SAMN06295910_1915</name>
</gene>
<reference evidence="2" key="1">
    <citation type="submission" date="2017-04" db="EMBL/GenBank/DDBJ databases">
        <authorList>
            <person name="Varghese N."/>
            <person name="Submissions S."/>
        </authorList>
    </citation>
    <scope>NUCLEOTIDE SEQUENCE [LARGE SCALE GENOMIC DNA]</scope>
    <source>
        <strain evidence="2">Dd16</strain>
    </source>
</reference>
<sequence length="132" mass="14469">MQIEVEIGSIILAAVALAGWIVRSSHARLAKPPIVTHSSPMITKYGPPIHADGSVRFTFREGPRTFRVAVSEEGIDDYRASEMTREEQVCFVDRYFGRIATEIVNRADGRAVEGEIVVGSDFLRAALGPPRG</sequence>